<sequence>MFLQEATSVVYLILITEIVASMFVRHAGKKLTELQMSIRSEYMGGNDMFGHNFYASLLLRFVLIICGPAFSLGIFVGWLIWG</sequence>
<organism evidence="2 3">
    <name type="scientific">Paenibacillus algorifonticola</name>
    <dbReference type="NCBI Taxonomy" id="684063"/>
    <lineage>
        <taxon>Bacteria</taxon>
        <taxon>Bacillati</taxon>
        <taxon>Bacillota</taxon>
        <taxon>Bacilli</taxon>
        <taxon>Bacillales</taxon>
        <taxon>Paenibacillaceae</taxon>
        <taxon>Paenibacillus</taxon>
    </lineage>
</organism>
<keyword evidence="1" id="KW-0472">Membrane</keyword>
<keyword evidence="3" id="KW-1185">Reference proteome</keyword>
<accession>A0A1I2AE52</accession>
<evidence type="ECO:0000313" key="2">
    <source>
        <dbReference type="EMBL" id="SFE42294.1"/>
    </source>
</evidence>
<dbReference type="EMBL" id="FONN01000002">
    <property type="protein sequence ID" value="SFE42294.1"/>
    <property type="molecule type" value="Genomic_DNA"/>
</dbReference>
<feature type="transmembrane region" description="Helical" evidence="1">
    <location>
        <begin position="57"/>
        <end position="81"/>
    </location>
</feature>
<name>A0A1I2AE52_9BACL</name>
<evidence type="ECO:0000256" key="1">
    <source>
        <dbReference type="SAM" id="Phobius"/>
    </source>
</evidence>
<dbReference type="AlphaFoldDB" id="A0A1I2AE52"/>
<proteinExistence type="predicted"/>
<keyword evidence="1" id="KW-1133">Transmembrane helix</keyword>
<keyword evidence="1" id="KW-0812">Transmembrane</keyword>
<reference evidence="3" key="1">
    <citation type="submission" date="2016-10" db="EMBL/GenBank/DDBJ databases">
        <authorList>
            <person name="Varghese N."/>
            <person name="Submissions S."/>
        </authorList>
    </citation>
    <scope>NUCLEOTIDE SEQUENCE [LARGE SCALE GENOMIC DNA]</scope>
    <source>
        <strain evidence="3">CGMCC 1.10223</strain>
    </source>
</reference>
<feature type="transmembrane region" description="Helical" evidence="1">
    <location>
        <begin position="6"/>
        <end position="24"/>
    </location>
</feature>
<dbReference type="Proteomes" id="UP000183410">
    <property type="component" value="Unassembled WGS sequence"/>
</dbReference>
<protein>
    <submittedName>
        <fullName evidence="2">Uncharacterized protein</fullName>
    </submittedName>
</protein>
<evidence type="ECO:0000313" key="3">
    <source>
        <dbReference type="Proteomes" id="UP000183410"/>
    </source>
</evidence>
<gene>
    <name evidence="2" type="ORF">SAMN04487969_102446</name>
</gene>